<dbReference type="SUPFAM" id="SSF161098">
    <property type="entry name" value="MetI-like"/>
    <property type="match status" value="1"/>
</dbReference>
<dbReference type="InterPro" id="IPR000515">
    <property type="entry name" value="MetI-like"/>
</dbReference>
<evidence type="ECO:0000313" key="8">
    <source>
        <dbReference type="EMBL" id="MBB6039033.1"/>
    </source>
</evidence>
<dbReference type="CDD" id="cd06261">
    <property type="entry name" value="TM_PBP2"/>
    <property type="match status" value="1"/>
</dbReference>
<evidence type="ECO:0000256" key="4">
    <source>
        <dbReference type="ARBA" id="ARBA00022989"/>
    </source>
</evidence>
<proteinExistence type="inferred from homology"/>
<feature type="transmembrane region" description="Helical" evidence="6">
    <location>
        <begin position="193"/>
        <end position="214"/>
    </location>
</feature>
<name>A0A841FWA1_9ACTN</name>
<evidence type="ECO:0000256" key="5">
    <source>
        <dbReference type="ARBA" id="ARBA00023136"/>
    </source>
</evidence>
<accession>A0A841FWA1</accession>
<dbReference type="GO" id="GO:0055085">
    <property type="term" value="P:transmembrane transport"/>
    <property type="evidence" value="ECO:0007669"/>
    <property type="project" value="InterPro"/>
</dbReference>
<dbReference type="RefSeq" id="WP_184792036.1">
    <property type="nucleotide sequence ID" value="NZ_BONT01000074.1"/>
</dbReference>
<dbReference type="Pfam" id="PF00528">
    <property type="entry name" value="BPD_transp_1"/>
    <property type="match status" value="1"/>
</dbReference>
<dbReference type="PROSITE" id="PS50928">
    <property type="entry name" value="ABC_TM1"/>
    <property type="match status" value="1"/>
</dbReference>
<evidence type="ECO:0000256" key="1">
    <source>
        <dbReference type="ARBA" id="ARBA00004141"/>
    </source>
</evidence>
<dbReference type="GO" id="GO:0031460">
    <property type="term" value="P:glycine betaine transport"/>
    <property type="evidence" value="ECO:0007669"/>
    <property type="project" value="TreeGrafter"/>
</dbReference>
<dbReference type="Proteomes" id="UP000548476">
    <property type="component" value="Unassembled WGS sequence"/>
</dbReference>
<feature type="transmembrane region" description="Helical" evidence="6">
    <location>
        <begin position="32"/>
        <end position="54"/>
    </location>
</feature>
<keyword evidence="2 6" id="KW-0813">Transport</keyword>
<dbReference type="PANTHER" id="PTHR30177:SF33">
    <property type="entry name" value="POSSIBLE OSMOPROTECTANT (GLYCINE BETAINE_CARNITINE_CHOLINE_L-PROLINE) TRANSPORT INTEGRAL MEMBRANE PROTEIN ABC TRANSPORTER PROZ"/>
    <property type="match status" value="1"/>
</dbReference>
<evidence type="ECO:0000256" key="6">
    <source>
        <dbReference type="RuleBase" id="RU363032"/>
    </source>
</evidence>
<feature type="transmembrane region" description="Helical" evidence="6">
    <location>
        <begin position="75"/>
        <end position="103"/>
    </location>
</feature>
<evidence type="ECO:0000313" key="9">
    <source>
        <dbReference type="Proteomes" id="UP000548476"/>
    </source>
</evidence>
<evidence type="ECO:0000256" key="2">
    <source>
        <dbReference type="ARBA" id="ARBA00022448"/>
    </source>
</evidence>
<dbReference type="PANTHER" id="PTHR30177">
    <property type="entry name" value="GLYCINE BETAINE/L-PROLINE TRANSPORT SYSTEM PERMEASE PROTEIN PROW"/>
    <property type="match status" value="1"/>
</dbReference>
<comment type="caution">
    <text evidence="8">The sequence shown here is derived from an EMBL/GenBank/DDBJ whole genome shotgun (WGS) entry which is preliminary data.</text>
</comment>
<dbReference type="InterPro" id="IPR051204">
    <property type="entry name" value="ABC_transp_perm/SBD"/>
</dbReference>
<reference evidence="8 9" key="1">
    <citation type="submission" date="2020-08" db="EMBL/GenBank/DDBJ databases">
        <title>Genomic Encyclopedia of Type Strains, Phase IV (KMG-IV): sequencing the most valuable type-strain genomes for metagenomic binning, comparative biology and taxonomic classification.</title>
        <authorList>
            <person name="Goeker M."/>
        </authorList>
    </citation>
    <scope>NUCLEOTIDE SEQUENCE [LARGE SCALE GENOMIC DNA]</scope>
    <source>
        <strain evidence="8 9">YIM 65646</strain>
    </source>
</reference>
<dbReference type="GO" id="GO:0005886">
    <property type="term" value="C:plasma membrane"/>
    <property type="evidence" value="ECO:0007669"/>
    <property type="project" value="UniProtKB-SubCell"/>
</dbReference>
<keyword evidence="4 6" id="KW-1133">Transmembrane helix</keyword>
<evidence type="ECO:0000259" key="7">
    <source>
        <dbReference type="PROSITE" id="PS50928"/>
    </source>
</evidence>
<keyword evidence="3 6" id="KW-0812">Transmembrane</keyword>
<comment type="subcellular location">
    <subcellularLocation>
        <location evidence="6">Cell membrane</location>
        <topology evidence="6">Multi-pass membrane protein</topology>
    </subcellularLocation>
    <subcellularLocation>
        <location evidence="1">Membrane</location>
        <topology evidence="1">Multi-pass membrane protein</topology>
    </subcellularLocation>
</comment>
<comment type="similarity">
    <text evidence="6">Belongs to the binding-protein-dependent transport system permease family.</text>
</comment>
<gene>
    <name evidence="8" type="ORF">HNR73_006922</name>
</gene>
<dbReference type="Gene3D" id="1.10.3720.10">
    <property type="entry name" value="MetI-like"/>
    <property type="match status" value="1"/>
</dbReference>
<sequence length="227" mass="23166">MGDTISQAIAWLNDPLNWTNPQGVIDLLIEHLWLSALAVLLGCLIAWPLGIWVGHTGRGGGLTVAVSNVTRAVPTLALLSLLPLTALGFGAPSVVPALAVFAIPPLLATAYNGVRDADADARDAAYGMGLSGRQVLWRVELPLAVPQLASGFRTAAVQVVATATLAALVNGGGLGLIISRGFGLGMSVGGGQILAGGILVALVALVIEGLLALVEKVLTPRSLRPAR</sequence>
<protein>
    <submittedName>
        <fullName evidence="8">Osmoprotectant transport system permease protein</fullName>
    </submittedName>
</protein>
<dbReference type="InterPro" id="IPR035906">
    <property type="entry name" value="MetI-like_sf"/>
</dbReference>
<dbReference type="AlphaFoldDB" id="A0A841FWA1"/>
<organism evidence="8 9">
    <name type="scientific">Phytomonospora endophytica</name>
    <dbReference type="NCBI Taxonomy" id="714109"/>
    <lineage>
        <taxon>Bacteria</taxon>
        <taxon>Bacillati</taxon>
        <taxon>Actinomycetota</taxon>
        <taxon>Actinomycetes</taxon>
        <taxon>Micromonosporales</taxon>
        <taxon>Micromonosporaceae</taxon>
        <taxon>Phytomonospora</taxon>
    </lineage>
</organism>
<evidence type="ECO:0000256" key="3">
    <source>
        <dbReference type="ARBA" id="ARBA00022692"/>
    </source>
</evidence>
<keyword evidence="5 6" id="KW-0472">Membrane</keyword>
<keyword evidence="9" id="KW-1185">Reference proteome</keyword>
<dbReference type="EMBL" id="JACHGT010000019">
    <property type="protein sequence ID" value="MBB6039033.1"/>
    <property type="molecule type" value="Genomic_DNA"/>
</dbReference>
<feature type="domain" description="ABC transmembrane type-1" evidence="7">
    <location>
        <begin position="28"/>
        <end position="211"/>
    </location>
</feature>